<dbReference type="SUPFAM" id="SSF143744">
    <property type="entry name" value="GlcG-like"/>
    <property type="match status" value="2"/>
</dbReference>
<feature type="domain" description="Dockerin" evidence="2">
    <location>
        <begin position="30"/>
        <end position="102"/>
    </location>
</feature>
<reference evidence="3 4" key="1">
    <citation type="journal article" date="2022" name="Syst. Appl. Microbiol.">
        <title>Rhodopirellula aestuarii sp. nov., a novel member of the genus Rhodopirellula isolated from brackish sediments collected in the Tagus River estuary, Portugal.</title>
        <authorList>
            <person name="Vitorino I.R."/>
            <person name="Klimek D."/>
            <person name="Calusinska M."/>
            <person name="Lobo-da-Cunha A."/>
            <person name="Vasconcelos V."/>
            <person name="Lage O.M."/>
        </authorList>
    </citation>
    <scope>NUCLEOTIDE SEQUENCE [LARGE SCALE GENOMIC DNA]</scope>
    <source>
        <strain evidence="3 4">ICT_H3.1</strain>
    </source>
</reference>
<evidence type="ECO:0000259" key="2">
    <source>
        <dbReference type="PROSITE" id="PS51766"/>
    </source>
</evidence>
<keyword evidence="4" id="KW-1185">Reference proteome</keyword>
<dbReference type="Pfam" id="PF00404">
    <property type="entry name" value="Dockerin_1"/>
    <property type="match status" value="1"/>
</dbReference>
<protein>
    <submittedName>
        <fullName evidence="3">Dockerin type I domain-containing protein</fullName>
    </submittedName>
</protein>
<dbReference type="Proteomes" id="UP001202961">
    <property type="component" value="Unassembled WGS sequence"/>
</dbReference>
<dbReference type="InterPro" id="IPR002105">
    <property type="entry name" value="Dockerin_1_rpt"/>
</dbReference>
<dbReference type="InterPro" id="IPR038084">
    <property type="entry name" value="PduO/GlcC-like_sf"/>
</dbReference>
<dbReference type="EMBL" id="JAMQBK010000112">
    <property type="protein sequence ID" value="MCM2374926.1"/>
    <property type="molecule type" value="Genomic_DNA"/>
</dbReference>
<gene>
    <name evidence="3" type="ORF">NB063_30255</name>
</gene>
<feature type="compositionally biased region" description="Polar residues" evidence="1">
    <location>
        <begin position="229"/>
        <end position="244"/>
    </location>
</feature>
<evidence type="ECO:0000313" key="4">
    <source>
        <dbReference type="Proteomes" id="UP001202961"/>
    </source>
</evidence>
<sequence>MTARLSRRALRCEQLERRQLLTASSAAAAEDLVAMDVNEDGYVTARDALAIINILNDESGLRVSGEPILQTRADVNADGQVTPLDALRVINYLNDQVHAEPAPATTLTDAQFKALPKDASATSGEFKTTLSTNDAANANNQLTKTDVEILLKRASMATASEDAIIAVVDRSGRILGVRVEAKVSEKLTGDPSKLSFAIDGAVAKARTAAFFSSNEAPLTSRTIRFISQSTNTQREVESSPTHENPNYRGPGFVAPIGVGGHFPPEIPFTPQVDLFAIEHQSRDSQTHPGSDGIRGTADDFELQSRFNANPAFIPALADDFFRTWPESFGEQSGLDKNAIPRGIATLPGGIPLFKGTVDDEGNRKTSPRSESVNLVGGIGVFFPGEDGFATYEQGFEHGVGQTEKARTNADKVLEAEFAAFIAAAGGEIEVGQSAFDRDLTEFNSRFYPLPEGQKFNFVALSGRIDLVGLTLEIYGPTPSPQHRIPGIDRLLQVGRQLGGGIDSGANQDVGLDAADIKGQPVPEGWLVVPHDSPTPGGLTAEDVEKIITTGVTEAERTRAAIRLDIDAGFRPGAMTSMVLSVADTNGELLGLYRMPDATIFSIDVAVAKARNTAYYADPDDIQLADRVDFNGDGVRDSTSTSLDSASGDTLPLGTALTNRSFRFLAEPRFPTGTELDPSLASGCDQSPTNCLEVGPQSMLRLPGINPLTGENLVKDAPLSFDVYAAADHASTKAFDAFNVMRNFRDPGDAEVKVYGLPDLMVDTKRANQNGVVFFPGSSAIYVNGNTKLAGGFGVSGDGVDQDDVVTFAGQRGFEPPSELRSDAFTIGGVRIPYQKFNRNPFGD</sequence>
<comment type="caution">
    <text evidence="3">The sequence shown here is derived from an EMBL/GenBank/DDBJ whole genome shotgun (WGS) entry which is preliminary data.</text>
</comment>
<dbReference type="InterPro" id="IPR036439">
    <property type="entry name" value="Dockerin_dom_sf"/>
</dbReference>
<proteinExistence type="predicted"/>
<organism evidence="3 4">
    <name type="scientific">Aporhodopirellula aestuarii</name>
    <dbReference type="NCBI Taxonomy" id="2950107"/>
    <lineage>
        <taxon>Bacteria</taxon>
        <taxon>Pseudomonadati</taxon>
        <taxon>Planctomycetota</taxon>
        <taxon>Planctomycetia</taxon>
        <taxon>Pirellulales</taxon>
        <taxon>Pirellulaceae</taxon>
        <taxon>Aporhodopirellula</taxon>
    </lineage>
</organism>
<feature type="region of interest" description="Disordered" evidence="1">
    <location>
        <begin position="229"/>
        <end position="248"/>
    </location>
</feature>
<evidence type="ECO:0000313" key="3">
    <source>
        <dbReference type="EMBL" id="MCM2374926.1"/>
    </source>
</evidence>
<dbReference type="CDD" id="cd14256">
    <property type="entry name" value="Dockerin_I"/>
    <property type="match status" value="1"/>
</dbReference>
<dbReference type="PROSITE" id="PS51766">
    <property type="entry name" value="DOCKERIN"/>
    <property type="match status" value="1"/>
</dbReference>
<dbReference type="Gene3D" id="3.30.450.150">
    <property type="entry name" value="Haem-degrading domain"/>
    <property type="match status" value="3"/>
</dbReference>
<accession>A0ABT0UDL9</accession>
<dbReference type="SUPFAM" id="SSF63446">
    <property type="entry name" value="Type I dockerin domain"/>
    <property type="match status" value="1"/>
</dbReference>
<name>A0ABT0UDL9_9BACT</name>
<dbReference type="InterPro" id="IPR016134">
    <property type="entry name" value="Dockerin_dom"/>
</dbReference>
<dbReference type="Gene3D" id="1.10.1330.10">
    <property type="entry name" value="Dockerin domain"/>
    <property type="match status" value="1"/>
</dbReference>
<evidence type="ECO:0000256" key="1">
    <source>
        <dbReference type="SAM" id="MobiDB-lite"/>
    </source>
</evidence>